<gene>
    <name evidence="8 11" type="primary">sat</name>
    <name evidence="11" type="ORF">MO867_05085</name>
</gene>
<dbReference type="GO" id="GO:0070814">
    <property type="term" value="P:hydrogen sulfide biosynthetic process"/>
    <property type="evidence" value="ECO:0007669"/>
    <property type="project" value="UniProtKB-UniRule"/>
</dbReference>
<accession>A0A9X2EK49</accession>
<dbReference type="InterPro" id="IPR014729">
    <property type="entry name" value="Rossmann-like_a/b/a_fold"/>
</dbReference>
<evidence type="ECO:0000313" key="12">
    <source>
        <dbReference type="Proteomes" id="UP001139028"/>
    </source>
</evidence>
<evidence type="ECO:0000256" key="4">
    <source>
        <dbReference type="ARBA" id="ARBA00022741"/>
    </source>
</evidence>
<evidence type="ECO:0000313" key="11">
    <source>
        <dbReference type="EMBL" id="MCO1333712.1"/>
    </source>
</evidence>
<dbReference type="RefSeq" id="WP_252465156.1">
    <property type="nucleotide sequence ID" value="NZ_JALBWM010000013.1"/>
</dbReference>
<evidence type="ECO:0000256" key="7">
    <source>
        <dbReference type="ARBA" id="ARBA00049370"/>
    </source>
</evidence>
<dbReference type="InterPro" id="IPR025980">
    <property type="entry name" value="ATP-Sase_PUA-like_dom"/>
</dbReference>
<comment type="caution">
    <text evidence="11">The sequence shown here is derived from an EMBL/GenBank/DDBJ whole genome shotgun (WGS) entry which is preliminary data.</text>
</comment>
<evidence type="ECO:0000256" key="5">
    <source>
        <dbReference type="ARBA" id="ARBA00022840"/>
    </source>
</evidence>
<dbReference type="InterPro" id="IPR020792">
    <property type="entry name" value="SO4_adenylyltransferase_pro"/>
</dbReference>
<dbReference type="PANTHER" id="PTHR43509:SF1">
    <property type="entry name" value="SULFATE ADENYLYLTRANSFERASE"/>
    <property type="match status" value="1"/>
</dbReference>
<dbReference type="HAMAP" id="MF_00066">
    <property type="entry name" value="Sulf_adenylyltr"/>
    <property type="match status" value="1"/>
</dbReference>
<organism evidence="11 12">
    <name type="scientific">Microbulbifer okhotskensis</name>
    <dbReference type="NCBI Taxonomy" id="2926617"/>
    <lineage>
        <taxon>Bacteria</taxon>
        <taxon>Pseudomonadati</taxon>
        <taxon>Pseudomonadota</taxon>
        <taxon>Gammaproteobacteria</taxon>
        <taxon>Cellvibrionales</taxon>
        <taxon>Microbulbiferaceae</taxon>
        <taxon>Microbulbifer</taxon>
    </lineage>
</organism>
<dbReference type="Gene3D" id="3.10.400.10">
    <property type="entry name" value="Sulfate adenylyltransferase"/>
    <property type="match status" value="1"/>
</dbReference>
<dbReference type="EMBL" id="JALBWM010000013">
    <property type="protein sequence ID" value="MCO1333712.1"/>
    <property type="molecule type" value="Genomic_DNA"/>
</dbReference>
<dbReference type="Gene3D" id="3.40.50.620">
    <property type="entry name" value="HUPs"/>
    <property type="match status" value="1"/>
</dbReference>
<feature type="domain" description="Sulphate adenylyltransferase catalytic" evidence="9">
    <location>
        <begin position="180"/>
        <end position="391"/>
    </location>
</feature>
<dbReference type="GO" id="GO:0000103">
    <property type="term" value="P:sulfate assimilation"/>
    <property type="evidence" value="ECO:0007669"/>
    <property type="project" value="UniProtKB-UniRule"/>
</dbReference>
<protein>
    <recommendedName>
        <fullName evidence="8">Sulfate adenylyltransferase</fullName>
        <ecNumber evidence="8">2.7.7.4</ecNumber>
    </recommendedName>
    <alternativeName>
        <fullName evidence="8">ATP-sulfurylase</fullName>
    </alternativeName>
    <alternativeName>
        <fullName evidence="8">Sulfate adenylate transferase</fullName>
        <shortName evidence="8">SAT</shortName>
    </alternativeName>
</protein>
<feature type="domain" description="ATP-sulfurylase PUA-like" evidence="10">
    <location>
        <begin position="5"/>
        <end position="167"/>
    </location>
</feature>
<dbReference type="InterPro" id="IPR015947">
    <property type="entry name" value="PUA-like_sf"/>
</dbReference>
<dbReference type="Proteomes" id="UP001139028">
    <property type="component" value="Unassembled WGS sequence"/>
</dbReference>
<reference evidence="11" key="1">
    <citation type="journal article" date="2022" name="Arch. Microbiol.">
        <title>Microbulbifer okhotskensis sp. nov., isolated from a deep bottom sediment of the Okhotsk Sea.</title>
        <authorList>
            <person name="Romanenko L."/>
            <person name="Kurilenko V."/>
            <person name="Otstavnykh N."/>
            <person name="Velansky P."/>
            <person name="Isaeva M."/>
            <person name="Mikhailov V."/>
        </authorList>
    </citation>
    <scope>NUCLEOTIDE SEQUENCE</scope>
    <source>
        <strain evidence="11">OS29</strain>
    </source>
</reference>
<evidence type="ECO:0000256" key="1">
    <source>
        <dbReference type="ARBA" id="ARBA00005048"/>
    </source>
</evidence>
<dbReference type="AlphaFoldDB" id="A0A9X2EK49"/>
<dbReference type="CDD" id="cd00517">
    <property type="entry name" value="ATPS"/>
    <property type="match status" value="1"/>
</dbReference>
<evidence type="ECO:0000256" key="8">
    <source>
        <dbReference type="HAMAP-Rule" id="MF_00066"/>
    </source>
</evidence>
<dbReference type="Pfam" id="PF01747">
    <property type="entry name" value="ATP-sulfurylase"/>
    <property type="match status" value="1"/>
</dbReference>
<proteinExistence type="inferred from homology"/>
<comment type="similarity">
    <text evidence="6 8">Belongs to the sulfate adenylyltransferase family.</text>
</comment>
<keyword evidence="2 8" id="KW-0808">Transferase</keyword>
<comment type="catalytic activity">
    <reaction evidence="7 8">
        <text>sulfate + ATP + H(+) = adenosine 5'-phosphosulfate + diphosphate</text>
        <dbReference type="Rhea" id="RHEA:18133"/>
        <dbReference type="ChEBI" id="CHEBI:15378"/>
        <dbReference type="ChEBI" id="CHEBI:16189"/>
        <dbReference type="ChEBI" id="CHEBI:30616"/>
        <dbReference type="ChEBI" id="CHEBI:33019"/>
        <dbReference type="ChEBI" id="CHEBI:58243"/>
        <dbReference type="EC" id="2.7.7.4"/>
    </reaction>
</comment>
<dbReference type="NCBIfam" id="TIGR00339">
    <property type="entry name" value="sopT"/>
    <property type="match status" value="1"/>
</dbReference>
<keyword evidence="3 8" id="KW-0548">Nucleotidyltransferase</keyword>
<evidence type="ECO:0000256" key="3">
    <source>
        <dbReference type="ARBA" id="ARBA00022695"/>
    </source>
</evidence>
<dbReference type="SUPFAM" id="SSF52374">
    <property type="entry name" value="Nucleotidylyl transferase"/>
    <property type="match status" value="1"/>
</dbReference>
<evidence type="ECO:0000256" key="6">
    <source>
        <dbReference type="ARBA" id="ARBA00037980"/>
    </source>
</evidence>
<dbReference type="SUPFAM" id="SSF88697">
    <property type="entry name" value="PUA domain-like"/>
    <property type="match status" value="1"/>
</dbReference>
<dbReference type="PANTHER" id="PTHR43509">
    <property type="match status" value="1"/>
</dbReference>
<dbReference type="GO" id="GO:0004781">
    <property type="term" value="F:sulfate adenylyltransferase (ATP) activity"/>
    <property type="evidence" value="ECO:0007669"/>
    <property type="project" value="UniProtKB-UniRule"/>
</dbReference>
<keyword evidence="4 8" id="KW-0547">Nucleotide-binding</keyword>
<comment type="pathway">
    <text evidence="1 8">Sulfur metabolism; hydrogen sulfide biosynthesis; sulfite from sulfate: step 1/3.</text>
</comment>
<evidence type="ECO:0000256" key="2">
    <source>
        <dbReference type="ARBA" id="ARBA00022679"/>
    </source>
</evidence>
<dbReference type="GO" id="GO:0005524">
    <property type="term" value="F:ATP binding"/>
    <property type="evidence" value="ECO:0007669"/>
    <property type="project" value="UniProtKB-KW"/>
</dbReference>
<dbReference type="EC" id="2.7.7.4" evidence="8"/>
<sequence>MSLVRPHGSVELQPRFVYDSERHHELMREAESLPSIVVSSAAAANAVMLGAGYFNPLHGYMNLADAMSVAETLRTADGLFWPVPVVNIVEDASPIEGASRIALRDPNVEGNPVLAVMDVEAVEVISDEQMDTMAGQVFGTLDEKHPGVATLKSAGRTLISGPIEVLNFSYFQSDFPDTFRTAVEIRNEFKERGWSTVVAFQTRNPMHRAHEELCKMALEGVKADGVLIHMLLGQLKPGDIPAPVRDASIRKMVELYFPANTVMVTGYGFDMLYAGPREAVLHALFRQNCGCSHLIVGRDHAGVGDYYGAFDAQTIFDEKVPEGALEIEIFRADHTAYSKKLNKVVMMRDVPDHAKEDFILLSGTKVREMLGEGIAPPPEFSRPEVAQILMDYYQSL</sequence>
<keyword evidence="5 8" id="KW-0067">ATP-binding</keyword>
<dbReference type="InterPro" id="IPR002650">
    <property type="entry name" value="Sulphate_adenylyltransferase"/>
</dbReference>
<evidence type="ECO:0000259" key="9">
    <source>
        <dbReference type="Pfam" id="PF01747"/>
    </source>
</evidence>
<keyword evidence="12" id="KW-1185">Reference proteome</keyword>
<dbReference type="NCBIfam" id="NF003166">
    <property type="entry name" value="PRK04149.1"/>
    <property type="match status" value="1"/>
</dbReference>
<dbReference type="InterPro" id="IPR024951">
    <property type="entry name" value="Sulfurylase_cat_dom"/>
</dbReference>
<dbReference type="Pfam" id="PF14306">
    <property type="entry name" value="PUA_2"/>
    <property type="match status" value="1"/>
</dbReference>
<evidence type="ECO:0000259" key="10">
    <source>
        <dbReference type="Pfam" id="PF14306"/>
    </source>
</evidence>
<name>A0A9X2EK49_9GAMM</name>